<dbReference type="AlphaFoldDB" id="A0A0T7P8M8"/>
<dbReference type="RefSeq" id="WP_057636601.1">
    <property type="nucleotide sequence ID" value="NZ_CGBR01000034.1"/>
</dbReference>
<evidence type="ECO:0000313" key="2">
    <source>
        <dbReference type="EMBL" id="CFQ72181.1"/>
    </source>
</evidence>
<dbReference type="Pfam" id="PF22318">
    <property type="entry name" value="DUF6971"/>
    <property type="match status" value="1"/>
</dbReference>
<evidence type="ECO:0000259" key="1">
    <source>
        <dbReference type="Pfam" id="PF22318"/>
    </source>
</evidence>
<name>A0A0T7P8M8_YEREN</name>
<feature type="domain" description="DUF6971" evidence="1">
    <location>
        <begin position="7"/>
        <end position="95"/>
    </location>
</feature>
<proteinExistence type="predicted"/>
<dbReference type="EMBL" id="CGBR01000034">
    <property type="protein sequence ID" value="CFQ72181.1"/>
    <property type="molecule type" value="Genomic_DNA"/>
</dbReference>
<gene>
    <name evidence="2" type="ORF">ERS137941_03536</name>
</gene>
<organism evidence="2 3">
    <name type="scientific">Yersinia enterocolitica</name>
    <dbReference type="NCBI Taxonomy" id="630"/>
    <lineage>
        <taxon>Bacteria</taxon>
        <taxon>Pseudomonadati</taxon>
        <taxon>Pseudomonadota</taxon>
        <taxon>Gammaproteobacteria</taxon>
        <taxon>Enterobacterales</taxon>
        <taxon>Yersiniaceae</taxon>
        <taxon>Yersinia</taxon>
    </lineage>
</organism>
<dbReference type="InterPro" id="IPR054244">
    <property type="entry name" value="DUF6971"/>
</dbReference>
<dbReference type="Proteomes" id="UP000048841">
    <property type="component" value="Unassembled WGS sequence"/>
</dbReference>
<sequence length="136" mass="15247">MSIAFRKLDIALSVDGETVVVWGQEMSTKYFTEVVVTSMLNSVGDPSFKSNNILNNLHAAGLNAGDYSSYSQFWAVSNQEAREQAQRDRVEVQKHLERVRDMLATPADIRAEALKKQQTAERMEKMYGRKGAAFGL</sequence>
<evidence type="ECO:0000313" key="3">
    <source>
        <dbReference type="Proteomes" id="UP000048841"/>
    </source>
</evidence>
<reference evidence="2 3" key="1">
    <citation type="submission" date="2015-03" db="EMBL/GenBank/DDBJ databases">
        <authorList>
            <person name="Murphy D."/>
        </authorList>
    </citation>
    <scope>NUCLEOTIDE SEQUENCE [LARGE SCALE GENOMIC DNA]</scope>
    <source>
        <strain evidence="2 3">IP26249</strain>
    </source>
</reference>
<accession>A0A0T7P8M8</accession>
<protein>
    <recommendedName>
        <fullName evidence="1">DUF6971 domain-containing protein</fullName>
    </recommendedName>
</protein>